<gene>
    <name evidence="1" type="ORF">MPEBLZ_02567</name>
</gene>
<dbReference type="InterPro" id="IPR005368">
    <property type="entry name" value="UPF0175"/>
</dbReference>
<dbReference type="EMBL" id="LKCM01000199">
    <property type="protein sequence ID" value="KPQ42885.1"/>
    <property type="molecule type" value="Genomic_DNA"/>
</dbReference>
<protein>
    <submittedName>
        <fullName evidence="1">Uncharacterized protein</fullName>
    </submittedName>
</protein>
<evidence type="ECO:0000313" key="2">
    <source>
        <dbReference type="Proteomes" id="UP000050360"/>
    </source>
</evidence>
<comment type="caution">
    <text evidence="1">The sequence shown here is derived from an EMBL/GenBank/DDBJ whole genome shotgun (WGS) entry which is preliminary data.</text>
</comment>
<evidence type="ECO:0000313" key="1">
    <source>
        <dbReference type="EMBL" id="KPQ42885.1"/>
    </source>
</evidence>
<reference evidence="1 2" key="1">
    <citation type="submission" date="2015-09" db="EMBL/GenBank/DDBJ databases">
        <title>A metagenomics-based metabolic model of nitrate-dependent anaerobic oxidation of methane by Methanoperedens-like archaea.</title>
        <authorList>
            <person name="Arshad A."/>
            <person name="Speth D.R."/>
            <person name="De Graaf R.M."/>
            <person name="Op Den Camp H.J."/>
            <person name="Jetten M.S."/>
            <person name="Welte C.U."/>
        </authorList>
    </citation>
    <scope>NUCLEOTIDE SEQUENCE [LARGE SCALE GENOMIC DNA]</scope>
</reference>
<dbReference type="Proteomes" id="UP000050360">
    <property type="component" value="Unassembled WGS sequence"/>
</dbReference>
<accession>A0A0P8A400</accession>
<name>A0A0P8A400_9EURY</name>
<dbReference type="AlphaFoldDB" id="A0A0P8A400"/>
<proteinExistence type="predicted"/>
<organism evidence="1 2">
    <name type="scientific">Candidatus Methanoperedens nitratireducens</name>
    <dbReference type="NCBI Taxonomy" id="1392998"/>
    <lineage>
        <taxon>Archaea</taxon>
        <taxon>Methanobacteriati</taxon>
        <taxon>Methanobacteriota</taxon>
        <taxon>Stenosarchaea group</taxon>
        <taxon>Methanomicrobia</taxon>
        <taxon>Methanosarcinales</taxon>
        <taxon>ANME-2 cluster</taxon>
        <taxon>Candidatus Methanoperedentaceae</taxon>
        <taxon>Candidatus Methanoperedens</taxon>
    </lineage>
</organism>
<dbReference type="Pfam" id="PF03683">
    <property type="entry name" value="UPF0175"/>
    <property type="match status" value="1"/>
</dbReference>
<sequence>MSEAIRFTPPPHIAKELDVIDELGLYKDKKDFILDAINTMLSANRNLRIAIACKLYEKEEISLGKAAEIVDTSIEEMKKILSDHGIKRKAGASIPKTKGRTKAVLKILRGN</sequence>